<organism evidence="1 2">
    <name type="scientific">Anabaena lutea FACHB-196</name>
    <dbReference type="NCBI Taxonomy" id="2692881"/>
    <lineage>
        <taxon>Bacteria</taxon>
        <taxon>Bacillati</taxon>
        <taxon>Cyanobacteriota</taxon>
        <taxon>Cyanophyceae</taxon>
        <taxon>Nostocales</taxon>
        <taxon>Nostocaceae</taxon>
        <taxon>Anabaena</taxon>
    </lineage>
</organism>
<evidence type="ECO:0000313" key="2">
    <source>
        <dbReference type="Proteomes" id="UP000640531"/>
    </source>
</evidence>
<proteinExistence type="predicted"/>
<name>A0ABR8FP33_9NOST</name>
<dbReference type="RefSeq" id="WP_190720854.1">
    <property type="nucleotide sequence ID" value="NZ_JACJST010000046.1"/>
</dbReference>
<gene>
    <name evidence="1" type="ORF">H6G59_26200</name>
</gene>
<protein>
    <recommendedName>
        <fullName evidence="3">Transposase</fullName>
    </recommendedName>
</protein>
<dbReference type="EMBL" id="JACJST010000046">
    <property type="protein sequence ID" value="MBD2571313.1"/>
    <property type="molecule type" value="Genomic_DNA"/>
</dbReference>
<comment type="caution">
    <text evidence="1">The sequence shown here is derived from an EMBL/GenBank/DDBJ whole genome shotgun (WGS) entry which is preliminary data.</text>
</comment>
<evidence type="ECO:0008006" key="3">
    <source>
        <dbReference type="Google" id="ProtNLM"/>
    </source>
</evidence>
<keyword evidence="2" id="KW-1185">Reference proteome</keyword>
<dbReference type="Proteomes" id="UP000640531">
    <property type="component" value="Unassembled WGS sequence"/>
</dbReference>
<sequence length="78" mass="9225">MSTQPYQQLFHVLRAITEIPDRVRNQQTQRYILLGKSKLLYLLQRFLPQVAEKSFVQAYKSIWIYAHSLLLSHPSLIP</sequence>
<reference evidence="1 2" key="1">
    <citation type="journal article" date="2020" name="ISME J.">
        <title>Comparative genomics reveals insights into cyanobacterial evolution and habitat adaptation.</title>
        <authorList>
            <person name="Chen M.Y."/>
            <person name="Teng W.K."/>
            <person name="Zhao L."/>
            <person name="Hu C.X."/>
            <person name="Zhou Y.K."/>
            <person name="Han B.P."/>
            <person name="Song L.R."/>
            <person name="Shu W.S."/>
        </authorList>
    </citation>
    <scope>NUCLEOTIDE SEQUENCE [LARGE SCALE GENOMIC DNA]</scope>
    <source>
        <strain evidence="1 2">FACHB-196</strain>
    </source>
</reference>
<evidence type="ECO:0000313" key="1">
    <source>
        <dbReference type="EMBL" id="MBD2571313.1"/>
    </source>
</evidence>
<accession>A0ABR8FP33</accession>